<keyword evidence="2" id="KW-1185">Reference proteome</keyword>
<evidence type="ECO:0000313" key="1">
    <source>
        <dbReference type="EMBL" id="TYR63302.1"/>
    </source>
</evidence>
<dbReference type="EMBL" id="VSZQ01000087">
    <property type="protein sequence ID" value="TYR63302.1"/>
    <property type="molecule type" value="Genomic_DNA"/>
</dbReference>
<name>A0A5D4JDL9_9ACTN</name>
<dbReference type="RefSeq" id="WP_148903090.1">
    <property type="nucleotide sequence ID" value="NZ_VSZQ01000087.1"/>
</dbReference>
<reference evidence="1 2" key="1">
    <citation type="submission" date="2019-08" db="EMBL/GenBank/DDBJ databases">
        <title>Draft genome for granaticin producer strain Streptomyces parvus C05.</title>
        <authorList>
            <person name="Gonzalez-Pimentel J.L."/>
        </authorList>
    </citation>
    <scope>NUCLEOTIDE SEQUENCE [LARGE SCALE GENOMIC DNA]</scope>
    <source>
        <strain evidence="1 2">C05</strain>
    </source>
</reference>
<comment type="caution">
    <text evidence="1">The sequence shown here is derived from an EMBL/GenBank/DDBJ whole genome shotgun (WGS) entry which is preliminary data.</text>
</comment>
<dbReference type="Proteomes" id="UP000323242">
    <property type="component" value="Unassembled WGS sequence"/>
</dbReference>
<protein>
    <submittedName>
        <fullName evidence="1">Uncharacterized protein</fullName>
    </submittedName>
</protein>
<gene>
    <name evidence="1" type="ORF">FY004_17505</name>
</gene>
<dbReference type="AlphaFoldDB" id="A0A5D4JDL9"/>
<proteinExistence type="predicted"/>
<sequence>MQPVLETYVPDDFSLWPVAAGESSRFTALSGNLTSAEVGTALMLIARCNDIDPDPGAGDDRPPRPADPLASFLHGLLTFDDLFASGGLRVMDTSTGVTLLPGCCGGLEDWRGMYAVLDGGASPFLGHDPDPVVGRAGDSFRLVVDFEQSDSPVIELTVVELRRLLDGVGRDLADFLALAAEWVRRHLPDHAEPVIGAVARVLDVPASESTQ</sequence>
<accession>A0A5D4JDL9</accession>
<evidence type="ECO:0000313" key="2">
    <source>
        <dbReference type="Proteomes" id="UP000323242"/>
    </source>
</evidence>
<organism evidence="1 2">
    <name type="scientific">Streptomyces parvus</name>
    <dbReference type="NCBI Taxonomy" id="66428"/>
    <lineage>
        <taxon>Bacteria</taxon>
        <taxon>Bacillati</taxon>
        <taxon>Actinomycetota</taxon>
        <taxon>Actinomycetes</taxon>
        <taxon>Kitasatosporales</taxon>
        <taxon>Streptomycetaceae</taxon>
        <taxon>Streptomyces</taxon>
    </lineage>
</organism>